<sequence>MISKDAVILEVVEKHPSTEDVFRNYDDIAGKCTMCHNLFDTLEEFTNIYDIDLDDLITKLNRAKQK</sequence>
<dbReference type="Gene3D" id="1.10.3910.10">
    <property type="entry name" value="SP0561-like"/>
    <property type="match status" value="1"/>
</dbReference>
<dbReference type="InterPro" id="IPR038062">
    <property type="entry name" value="ScdA-like_N_sf"/>
</dbReference>
<proteinExistence type="predicted"/>
<dbReference type="EMBL" id="JYGE01000002">
    <property type="protein sequence ID" value="PSJ32156.1"/>
    <property type="molecule type" value="Genomic_DNA"/>
</dbReference>
<dbReference type="Proteomes" id="UP000241434">
    <property type="component" value="Unassembled WGS sequence"/>
</dbReference>
<reference evidence="1" key="1">
    <citation type="thesis" date="2015" institute="Rutgers" country="The State University of New Jersey, 14 College Farm Rd., New Brunswick, NJ, USA">
        <title>Ammonia toxicity in bacteria and its implications for treatment of and resource recovery from highly nitrogenous organic wastes.</title>
        <authorList>
            <person name="Luther A.K."/>
        </authorList>
    </citation>
    <scope>NUCLEOTIDE SEQUENCE</scope>
    <source>
        <strain evidence="1">RT-10B</strain>
    </source>
</reference>
<dbReference type="AlphaFoldDB" id="A0A2P7Q2H1"/>
<keyword evidence="2" id="KW-1185">Reference proteome</keyword>
<name>A0A2P7Q2H1_9FIRM</name>
<dbReference type="RefSeq" id="WP_106776139.1">
    <property type="nucleotide sequence ID" value="NZ_JYGE01000002.1"/>
</dbReference>
<evidence type="ECO:0000313" key="1">
    <source>
        <dbReference type="EMBL" id="PSJ32156.1"/>
    </source>
</evidence>
<protein>
    <recommendedName>
        <fullName evidence="3">DUF1858 domain-containing protein</fullName>
    </recommendedName>
</protein>
<evidence type="ECO:0008006" key="3">
    <source>
        <dbReference type="Google" id="ProtNLM"/>
    </source>
</evidence>
<evidence type="ECO:0000313" key="2">
    <source>
        <dbReference type="Proteomes" id="UP000241434"/>
    </source>
</evidence>
<dbReference type="OrthoDB" id="15017at2"/>
<organism evidence="1 2">
    <name type="scientific">Peptostreptococcus russellii</name>
    <dbReference type="NCBI Taxonomy" id="215200"/>
    <lineage>
        <taxon>Bacteria</taxon>
        <taxon>Bacillati</taxon>
        <taxon>Bacillota</taxon>
        <taxon>Clostridia</taxon>
        <taxon>Peptostreptococcales</taxon>
        <taxon>Peptostreptococcaceae</taxon>
        <taxon>Peptostreptococcus</taxon>
    </lineage>
</organism>
<comment type="caution">
    <text evidence="1">The sequence shown here is derived from an EMBL/GenBank/DDBJ whole genome shotgun (WGS) entry which is preliminary data.</text>
</comment>
<dbReference type="SUPFAM" id="SSF140683">
    <property type="entry name" value="SP0561-like"/>
    <property type="match status" value="1"/>
</dbReference>
<accession>A0A2P7Q2H1</accession>
<gene>
    <name evidence="1" type="ORF">UF10_01890</name>
</gene>